<dbReference type="KEGG" id="btra:F544_4380"/>
<dbReference type="RefSeq" id="WP_025288922.1">
    <property type="nucleotide sequence ID" value="NZ_CP006956.1"/>
</dbReference>
<dbReference type="AlphaFoldDB" id="W0R5V1"/>
<sequence length="172" mass="19906">MKKIIFISALGLIGCGTGNPLASKLEDYQGNDTAILQVKNYLDTTISFYEKDLGRNCLLKKDSKVMNNQGIFNHKNYRVNYNSPFSYLGKSIVEYNIKPNQYVRLSVKPNKHWVSKDVDFKVEPNKYYLLDVKVNNEKYSYRIIDIPNGKEKVFSNLGEEYNANPWDLEICN</sequence>
<accession>W0R5V1</accession>
<evidence type="ECO:0008006" key="3">
    <source>
        <dbReference type="Google" id="ProtNLM"/>
    </source>
</evidence>
<evidence type="ECO:0000313" key="2">
    <source>
        <dbReference type="Proteomes" id="UP000019086"/>
    </source>
</evidence>
<dbReference type="Proteomes" id="UP000019086">
    <property type="component" value="Chromosome"/>
</dbReference>
<dbReference type="HOGENOM" id="CLU_1552293_0_0_6"/>
<dbReference type="PATRIC" id="fig|1263832.3.peg.436"/>
<gene>
    <name evidence="1" type="ORF">F544_4380</name>
</gene>
<dbReference type="PROSITE" id="PS51257">
    <property type="entry name" value="PROKAR_LIPOPROTEIN"/>
    <property type="match status" value="1"/>
</dbReference>
<organism evidence="1 2">
    <name type="scientific">Bibersteinia trehalosi USDA-ARS-USMARC-190</name>
    <dbReference type="NCBI Taxonomy" id="1263832"/>
    <lineage>
        <taxon>Bacteria</taxon>
        <taxon>Pseudomonadati</taxon>
        <taxon>Pseudomonadota</taxon>
        <taxon>Gammaproteobacteria</taxon>
        <taxon>Pasteurellales</taxon>
        <taxon>Pasteurellaceae</taxon>
        <taxon>Bibersteinia</taxon>
    </lineage>
</organism>
<proteinExistence type="predicted"/>
<evidence type="ECO:0000313" key="1">
    <source>
        <dbReference type="EMBL" id="AHG85670.1"/>
    </source>
</evidence>
<dbReference type="EMBL" id="CP006956">
    <property type="protein sequence ID" value="AHG85670.1"/>
    <property type="molecule type" value="Genomic_DNA"/>
</dbReference>
<reference evidence="1 2" key="1">
    <citation type="submission" date="2013-12" db="EMBL/GenBank/DDBJ databases">
        <title>Annotation of the Bibersteinia trehalosi USDA-ARS-USMARC-190 complete genome.</title>
        <authorList>
            <person name="Harhay G.P."/>
            <person name="McVey S."/>
            <person name="Clawson M.L."/>
            <person name="Bono J."/>
            <person name="Heaton M.P."/>
            <person name="Chitko-Mckown C.G."/>
            <person name="Harhay D.M."/>
            <person name="Smith T.P.L."/>
        </authorList>
    </citation>
    <scope>NUCLEOTIDE SEQUENCE [LARGE SCALE GENOMIC DNA]</scope>
    <source>
        <strain evidence="1 2">USDA-ARS-USMARC-190</strain>
    </source>
</reference>
<protein>
    <recommendedName>
        <fullName evidence="3">Lipoprotein</fullName>
    </recommendedName>
</protein>
<name>W0R5V1_BIBTR</name>